<dbReference type="Proteomes" id="UP000325780">
    <property type="component" value="Unassembled WGS sequence"/>
</dbReference>
<evidence type="ECO:0000256" key="2">
    <source>
        <dbReference type="ARBA" id="ARBA00023315"/>
    </source>
</evidence>
<organism evidence="4 5">
    <name type="scientific">Aspergillus avenaceus</name>
    <dbReference type="NCBI Taxonomy" id="36643"/>
    <lineage>
        <taxon>Eukaryota</taxon>
        <taxon>Fungi</taxon>
        <taxon>Dikarya</taxon>
        <taxon>Ascomycota</taxon>
        <taxon>Pezizomycotina</taxon>
        <taxon>Eurotiomycetes</taxon>
        <taxon>Eurotiomycetidae</taxon>
        <taxon>Eurotiales</taxon>
        <taxon>Aspergillaceae</taxon>
        <taxon>Aspergillus</taxon>
        <taxon>Aspergillus subgen. Circumdati</taxon>
    </lineage>
</organism>
<feature type="domain" description="Trichothecene 3-O-acetyltransferase-like N-terminal" evidence="3">
    <location>
        <begin position="20"/>
        <end position="176"/>
    </location>
</feature>
<sequence>MFDLSKFQDDIGQLTRLKTYTHLLVCFPLSDSTPKGVIIDALHEAAGKVVSAFPWLAAKVVHEGQAPGNSGVFRLGHCSEFAPPNSIVVVKSCSDVSPSYDEIYAARGPCSMFNGQALGPVIAFPESYEESDTRPARVFVIQANFIKGGLLLDAAAHHNFIDGGGLFQCVQLFAKALRGEPFSDLELEQGNRDRRTLIPLLDPHEPLLDHSHLRCPPASATPSSRPARAPAAWHFWRVPSASVARIKDQANLDLRVEASKTPFVSTNDALSAFLWKRVADVRLRRRGNPDELTKLSRAMDVRRAMGIPPEYMGQMGYNATTRVSFGELTELSLGSTAAVLRNKVKEVNTPYSVRSWATFIAREQDKSTIMFGGTFNPDTDVGVSSLAHVELYSRSFGPLGNPGLVRRPNFRPLEGCVYFWSRTKEGDIDVLTCLNEADIEGLKMDKEWRVNTEYIG</sequence>
<dbReference type="InterPro" id="IPR054710">
    <property type="entry name" value="Tri101-like_N"/>
</dbReference>
<keyword evidence="5" id="KW-1185">Reference proteome</keyword>
<dbReference type="OrthoDB" id="1862401at2759"/>
<keyword evidence="1 4" id="KW-0808">Transferase</keyword>
<gene>
    <name evidence="4" type="ORF">BDV25DRAFT_16885</name>
</gene>
<dbReference type="GO" id="GO:0016746">
    <property type="term" value="F:acyltransferase activity"/>
    <property type="evidence" value="ECO:0007669"/>
    <property type="project" value="UniProtKB-KW"/>
</dbReference>
<proteinExistence type="predicted"/>
<evidence type="ECO:0000259" key="3">
    <source>
        <dbReference type="Pfam" id="PF22664"/>
    </source>
</evidence>
<dbReference type="InterPro" id="IPR051283">
    <property type="entry name" value="Sec_Metabolite_Acyltrans"/>
</dbReference>
<dbReference type="AlphaFoldDB" id="A0A5N6TQ87"/>
<dbReference type="PANTHER" id="PTHR31896:SF64">
    <property type="entry name" value="TRICHOTHECENE 3-O-ACETYLTRANSFERASE"/>
    <property type="match status" value="1"/>
</dbReference>
<evidence type="ECO:0000313" key="5">
    <source>
        <dbReference type="Proteomes" id="UP000325780"/>
    </source>
</evidence>
<protein>
    <submittedName>
        <fullName evidence="4">Transferase family-domain-containing protein</fullName>
    </submittedName>
</protein>
<dbReference type="Pfam" id="PF22664">
    <property type="entry name" value="TRI-like_N"/>
    <property type="match status" value="1"/>
</dbReference>
<name>A0A5N6TQ87_ASPAV</name>
<keyword evidence="2" id="KW-0012">Acyltransferase</keyword>
<evidence type="ECO:0000313" key="4">
    <source>
        <dbReference type="EMBL" id="KAE8148523.1"/>
    </source>
</evidence>
<accession>A0A5N6TQ87</accession>
<dbReference type="InterPro" id="IPR023213">
    <property type="entry name" value="CAT-like_dom_sf"/>
</dbReference>
<dbReference type="Gene3D" id="3.30.559.10">
    <property type="entry name" value="Chloramphenicol acetyltransferase-like domain"/>
    <property type="match status" value="2"/>
</dbReference>
<reference evidence="4 5" key="1">
    <citation type="submission" date="2019-04" db="EMBL/GenBank/DDBJ databases">
        <title>Friends and foes A comparative genomics study of 23 Aspergillus species from section Flavi.</title>
        <authorList>
            <consortium name="DOE Joint Genome Institute"/>
            <person name="Kjaerbolling I."/>
            <person name="Vesth T."/>
            <person name="Frisvad J.C."/>
            <person name="Nybo J.L."/>
            <person name="Theobald S."/>
            <person name="Kildgaard S."/>
            <person name="Isbrandt T."/>
            <person name="Kuo A."/>
            <person name="Sato A."/>
            <person name="Lyhne E.K."/>
            <person name="Kogle M.E."/>
            <person name="Wiebenga A."/>
            <person name="Kun R.S."/>
            <person name="Lubbers R.J."/>
            <person name="Makela M.R."/>
            <person name="Barry K."/>
            <person name="Chovatia M."/>
            <person name="Clum A."/>
            <person name="Daum C."/>
            <person name="Haridas S."/>
            <person name="He G."/>
            <person name="LaButti K."/>
            <person name="Lipzen A."/>
            <person name="Mondo S."/>
            <person name="Riley R."/>
            <person name="Salamov A."/>
            <person name="Simmons B.A."/>
            <person name="Magnuson J.K."/>
            <person name="Henrissat B."/>
            <person name="Mortensen U.H."/>
            <person name="Larsen T.O."/>
            <person name="Devries R.P."/>
            <person name="Grigoriev I.V."/>
            <person name="Machida M."/>
            <person name="Baker S.E."/>
            <person name="Andersen M.R."/>
        </authorList>
    </citation>
    <scope>NUCLEOTIDE SEQUENCE [LARGE SCALE GENOMIC DNA]</scope>
    <source>
        <strain evidence="4 5">IBT 18842</strain>
    </source>
</reference>
<dbReference type="PANTHER" id="PTHR31896">
    <property type="entry name" value="FAMILY REGULATORY PROTEIN, PUTATIVE (AFU_ORTHOLOGUE AFUA_3G14730)-RELATED"/>
    <property type="match status" value="1"/>
</dbReference>
<evidence type="ECO:0000256" key="1">
    <source>
        <dbReference type="ARBA" id="ARBA00022679"/>
    </source>
</evidence>
<dbReference type="EMBL" id="ML742157">
    <property type="protein sequence ID" value="KAE8148523.1"/>
    <property type="molecule type" value="Genomic_DNA"/>
</dbReference>